<accession>A0AAN9IBP4</accession>
<sequence length="151" mass="16963">MFHDYRPNILMSSLFLPVDILFLDFPSMSVSPQKPLKTLLRIRCKAADCGPTTSSFAESQSHVGEVAQDLHHIRIVHVPEDLDFHVDILMLRLLVMIIYHLRHVHATAQIVDHLTEVVGSPRDDKCCWLAPEMEVSQSFLLTEAAGAAPPI</sequence>
<evidence type="ECO:0000313" key="2">
    <source>
        <dbReference type="Proteomes" id="UP001359559"/>
    </source>
</evidence>
<organism evidence="1 2">
    <name type="scientific">Clitoria ternatea</name>
    <name type="common">Butterfly pea</name>
    <dbReference type="NCBI Taxonomy" id="43366"/>
    <lineage>
        <taxon>Eukaryota</taxon>
        <taxon>Viridiplantae</taxon>
        <taxon>Streptophyta</taxon>
        <taxon>Embryophyta</taxon>
        <taxon>Tracheophyta</taxon>
        <taxon>Spermatophyta</taxon>
        <taxon>Magnoliopsida</taxon>
        <taxon>eudicotyledons</taxon>
        <taxon>Gunneridae</taxon>
        <taxon>Pentapetalae</taxon>
        <taxon>rosids</taxon>
        <taxon>fabids</taxon>
        <taxon>Fabales</taxon>
        <taxon>Fabaceae</taxon>
        <taxon>Papilionoideae</taxon>
        <taxon>50 kb inversion clade</taxon>
        <taxon>NPAAA clade</taxon>
        <taxon>indigoferoid/millettioid clade</taxon>
        <taxon>Phaseoleae</taxon>
        <taxon>Clitoria</taxon>
    </lineage>
</organism>
<gene>
    <name evidence="1" type="ORF">RJT34_28723</name>
</gene>
<protein>
    <submittedName>
        <fullName evidence="1">Uncharacterized protein</fullName>
    </submittedName>
</protein>
<proteinExistence type="predicted"/>
<comment type="caution">
    <text evidence="1">The sequence shown here is derived from an EMBL/GenBank/DDBJ whole genome shotgun (WGS) entry which is preliminary data.</text>
</comment>
<name>A0AAN9IBP4_CLITE</name>
<dbReference type="Proteomes" id="UP001359559">
    <property type="component" value="Unassembled WGS sequence"/>
</dbReference>
<evidence type="ECO:0000313" key="1">
    <source>
        <dbReference type="EMBL" id="KAK7272244.1"/>
    </source>
</evidence>
<keyword evidence="2" id="KW-1185">Reference proteome</keyword>
<reference evidence="1 2" key="1">
    <citation type="submission" date="2024-01" db="EMBL/GenBank/DDBJ databases">
        <title>The genomes of 5 underutilized Papilionoideae crops provide insights into root nodulation and disease resistance.</title>
        <authorList>
            <person name="Yuan L."/>
        </authorList>
    </citation>
    <scope>NUCLEOTIDE SEQUENCE [LARGE SCALE GENOMIC DNA]</scope>
    <source>
        <strain evidence="1">LY-2023</strain>
        <tissue evidence="1">Leaf</tissue>
    </source>
</reference>
<dbReference type="AlphaFoldDB" id="A0AAN9IBP4"/>
<dbReference type="EMBL" id="JAYKXN010000007">
    <property type="protein sequence ID" value="KAK7272244.1"/>
    <property type="molecule type" value="Genomic_DNA"/>
</dbReference>